<dbReference type="Proteomes" id="UP000256304">
    <property type="component" value="Unassembled WGS sequence"/>
</dbReference>
<comment type="caution">
    <text evidence="1">The sequence shown here is derived from an EMBL/GenBank/DDBJ whole genome shotgun (WGS) entry which is preliminary data.</text>
</comment>
<gene>
    <name evidence="1" type="ORF">A8990_114103</name>
</gene>
<protein>
    <submittedName>
        <fullName evidence="1">Uncharacterized protein</fullName>
    </submittedName>
</protein>
<proteinExistence type="predicted"/>
<evidence type="ECO:0000313" key="1">
    <source>
        <dbReference type="EMBL" id="REE84568.1"/>
    </source>
</evidence>
<organism evidence="1 2">
    <name type="scientific">Paenibacillus taihuensis</name>
    <dbReference type="NCBI Taxonomy" id="1156355"/>
    <lineage>
        <taxon>Bacteria</taxon>
        <taxon>Bacillati</taxon>
        <taxon>Bacillota</taxon>
        <taxon>Bacilli</taxon>
        <taxon>Bacillales</taxon>
        <taxon>Paenibacillaceae</taxon>
        <taxon>Paenibacillus</taxon>
    </lineage>
</organism>
<keyword evidence="2" id="KW-1185">Reference proteome</keyword>
<sequence length="68" mass="8268">MFFFVATKIFLFVGQHFRIQFRLFFQKTFDHFIFHSSHLNYIIPELGTNCYQLEVYLIIKTKRTLKGS</sequence>
<dbReference type="AlphaFoldDB" id="A0A3D9RYN7"/>
<accession>A0A3D9RYN7</accession>
<dbReference type="EMBL" id="QTTN01000014">
    <property type="protein sequence ID" value="REE84568.1"/>
    <property type="molecule type" value="Genomic_DNA"/>
</dbReference>
<name>A0A3D9RYN7_9BACL</name>
<evidence type="ECO:0000313" key="2">
    <source>
        <dbReference type="Proteomes" id="UP000256304"/>
    </source>
</evidence>
<reference evidence="1 2" key="1">
    <citation type="submission" date="2018-08" db="EMBL/GenBank/DDBJ databases">
        <title>Genomic Encyclopedia of Type Strains, Phase III (KMG-III): the genomes of soil and plant-associated and newly described type strains.</title>
        <authorList>
            <person name="Whitman W."/>
        </authorList>
    </citation>
    <scope>NUCLEOTIDE SEQUENCE [LARGE SCALE GENOMIC DNA]</scope>
    <source>
        <strain evidence="1 2">CGMCC 1.10966</strain>
    </source>
</reference>